<dbReference type="RefSeq" id="WP_215954362.1">
    <property type="nucleotide sequence ID" value="NZ_CP076405.1"/>
</dbReference>
<accession>A0AAJ4NJW0</accession>
<protein>
    <recommendedName>
        <fullName evidence="3">IpaD/SipD/SspD family type III secretion system needle tip protein</fullName>
    </recommendedName>
</protein>
<sequence length="383" mass="43692">MGYENNISATDWSCESFHSVLASVQTTQEPLLEVETAFDKSHQLYHKALDVFDQMQYSVPEEVHKQQQKDILPASIEGRKETLLIENKCANDDYEEVKALRATRKTENIANGRSHIRGLSGTIDNIYTNYQKKYGELVKASTQYMHDMNTMVSKLSRHMEAGSDGKIKLAKEYVLGDMDSIVSKYSGTSMKIEVLGETEEVKKLQKQIKEMGNLFVIGMTGKLSEYNELHAKVANIKKSLNLKGYGEYYGGWSPNLDNAKPLMEVKGTTQEYEFWEKKLTDQGFVTKRVNGKLCIYPDLKPVKEIFYAINHSSGKWNDGSDISAQEFQSLQSAVENQKNTINSSVSRLLETFRQDNSHFETLTQLLIQLYKDLQQYNNGYVNM</sequence>
<dbReference type="Proteomes" id="UP000682358">
    <property type="component" value="Chromosome"/>
</dbReference>
<proteinExistence type="predicted"/>
<name>A0AAJ4NJW0_PRORE</name>
<evidence type="ECO:0000313" key="1">
    <source>
        <dbReference type="EMBL" id="QWQ20973.1"/>
    </source>
</evidence>
<gene>
    <name evidence="1" type="ORF">KOF27_00985</name>
</gene>
<dbReference type="InterPro" id="IPR036708">
    <property type="entry name" value="BipD-like_sf"/>
</dbReference>
<dbReference type="SUPFAM" id="SSF140693">
    <property type="entry name" value="IpaD-like"/>
    <property type="match status" value="1"/>
</dbReference>
<evidence type="ECO:0008006" key="3">
    <source>
        <dbReference type="Google" id="ProtNLM"/>
    </source>
</evidence>
<reference evidence="1" key="1">
    <citation type="submission" date="2021-06" db="EMBL/GenBank/DDBJ databases">
        <title>Emergence of genetically related NDM-1-producing Providencia rettgeri strains in Argentina.</title>
        <authorList>
            <person name="Pasteran F."/>
            <person name="Meo A."/>
            <person name="Gomez S."/>
            <person name="Derdoy L."/>
            <person name="Albronoz E."/>
            <person name="Faccone D."/>
            <person name="Guerriero L."/>
            <person name="Archuby D."/>
            <person name="Tarzia A."/>
            <person name="Lopez M."/>
            <person name="Corso A."/>
        </authorList>
    </citation>
    <scope>NUCLEOTIDE SEQUENCE</scope>
    <source>
        <strain evidence="1">PreM15628</strain>
    </source>
</reference>
<organism evidence="1 2">
    <name type="scientific">Providencia rettgeri</name>
    <dbReference type="NCBI Taxonomy" id="587"/>
    <lineage>
        <taxon>Bacteria</taxon>
        <taxon>Pseudomonadati</taxon>
        <taxon>Pseudomonadota</taxon>
        <taxon>Gammaproteobacteria</taxon>
        <taxon>Enterobacterales</taxon>
        <taxon>Morganellaceae</taxon>
        <taxon>Providencia</taxon>
    </lineage>
</organism>
<dbReference type="EMBL" id="CP076405">
    <property type="protein sequence ID" value="QWQ20973.1"/>
    <property type="molecule type" value="Genomic_DNA"/>
</dbReference>
<dbReference type="Gene3D" id="1.20.1710.10">
    <property type="entry name" value="IpaD-like"/>
    <property type="match status" value="1"/>
</dbReference>
<dbReference type="AlphaFoldDB" id="A0AAJ4NJW0"/>
<evidence type="ECO:0000313" key="2">
    <source>
        <dbReference type="Proteomes" id="UP000682358"/>
    </source>
</evidence>